<dbReference type="AlphaFoldDB" id="A0A6A5RZL4"/>
<reference evidence="1" key="1">
    <citation type="journal article" date="2020" name="Stud. Mycol.">
        <title>101 Dothideomycetes genomes: a test case for predicting lifestyles and emergence of pathogens.</title>
        <authorList>
            <person name="Haridas S."/>
            <person name="Albert R."/>
            <person name="Binder M."/>
            <person name="Bloem J."/>
            <person name="Labutti K."/>
            <person name="Salamov A."/>
            <person name="Andreopoulos B."/>
            <person name="Baker S."/>
            <person name="Barry K."/>
            <person name="Bills G."/>
            <person name="Bluhm B."/>
            <person name="Cannon C."/>
            <person name="Castanera R."/>
            <person name="Culley D."/>
            <person name="Daum C."/>
            <person name="Ezra D."/>
            <person name="Gonzalez J."/>
            <person name="Henrissat B."/>
            <person name="Kuo A."/>
            <person name="Liang C."/>
            <person name="Lipzen A."/>
            <person name="Lutzoni F."/>
            <person name="Magnuson J."/>
            <person name="Mondo S."/>
            <person name="Nolan M."/>
            <person name="Ohm R."/>
            <person name="Pangilinan J."/>
            <person name="Park H.-J."/>
            <person name="Ramirez L."/>
            <person name="Alfaro M."/>
            <person name="Sun H."/>
            <person name="Tritt A."/>
            <person name="Yoshinaga Y."/>
            <person name="Zwiers L.-H."/>
            <person name="Turgeon B."/>
            <person name="Goodwin S."/>
            <person name="Spatafora J."/>
            <person name="Crous P."/>
            <person name="Grigoriev I."/>
        </authorList>
    </citation>
    <scope>NUCLEOTIDE SEQUENCE</scope>
    <source>
        <strain evidence="1">CBS 183.55</strain>
    </source>
</reference>
<name>A0A6A5RZL4_9PLEO</name>
<dbReference type="GeneID" id="54346916"/>
<keyword evidence="2" id="KW-1185">Reference proteome</keyword>
<sequence length="154" mass="17450">MTPFRRFPGHHDQPICSCGEDFHPQRKAFAIGGSSSFLGEDGIILTSFDTGRLNYGIRYLIVGEIFFENQHDLLSLCPANRHCYLACLPWIYRDVITDLSDKQSLVILKRLTGRSNIERFVRTLTLVGPGKMHYENYDHQTADSPCSGMRQAPA</sequence>
<accession>A0A6A5RZL4</accession>
<proteinExistence type="predicted"/>
<gene>
    <name evidence="1" type="ORF">M421DRAFT_318434</name>
</gene>
<dbReference type="Proteomes" id="UP000800082">
    <property type="component" value="Unassembled WGS sequence"/>
</dbReference>
<dbReference type="EMBL" id="ML978960">
    <property type="protein sequence ID" value="KAF1931696.1"/>
    <property type="molecule type" value="Genomic_DNA"/>
</dbReference>
<organism evidence="1 2">
    <name type="scientific">Didymella exigua CBS 183.55</name>
    <dbReference type="NCBI Taxonomy" id="1150837"/>
    <lineage>
        <taxon>Eukaryota</taxon>
        <taxon>Fungi</taxon>
        <taxon>Dikarya</taxon>
        <taxon>Ascomycota</taxon>
        <taxon>Pezizomycotina</taxon>
        <taxon>Dothideomycetes</taxon>
        <taxon>Pleosporomycetidae</taxon>
        <taxon>Pleosporales</taxon>
        <taxon>Pleosporineae</taxon>
        <taxon>Didymellaceae</taxon>
        <taxon>Didymella</taxon>
    </lineage>
</organism>
<evidence type="ECO:0000313" key="1">
    <source>
        <dbReference type="EMBL" id="KAF1931696.1"/>
    </source>
</evidence>
<evidence type="ECO:0000313" key="2">
    <source>
        <dbReference type="Proteomes" id="UP000800082"/>
    </source>
</evidence>
<protein>
    <submittedName>
        <fullName evidence="1">Uncharacterized protein</fullName>
    </submittedName>
</protein>
<dbReference type="RefSeq" id="XP_033451944.1">
    <property type="nucleotide sequence ID" value="XM_033589269.1"/>
</dbReference>